<evidence type="ECO:0000259" key="3">
    <source>
        <dbReference type="Pfam" id="PF13309"/>
    </source>
</evidence>
<organism evidence="4 5">
    <name type="scientific">Arthrobacter cavernae</name>
    <dbReference type="NCBI Taxonomy" id="2817681"/>
    <lineage>
        <taxon>Bacteria</taxon>
        <taxon>Bacillati</taxon>
        <taxon>Actinomycetota</taxon>
        <taxon>Actinomycetes</taxon>
        <taxon>Micrococcales</taxon>
        <taxon>Micrococcaceae</taxon>
        <taxon>Arthrobacter</taxon>
    </lineage>
</organism>
<dbReference type="InterPro" id="IPR039445">
    <property type="entry name" value="DauR-like_HTH"/>
</dbReference>
<protein>
    <submittedName>
        <fullName evidence="4">Transcriptional regulator</fullName>
    </submittedName>
</protein>
<dbReference type="PANTHER" id="PTHR35568">
    <property type="entry name" value="TRANSCRIPTIONAL REGULATOR DAUR"/>
    <property type="match status" value="1"/>
</dbReference>
<feature type="region of interest" description="Disordered" evidence="1">
    <location>
        <begin position="155"/>
        <end position="177"/>
    </location>
</feature>
<evidence type="ECO:0000313" key="5">
    <source>
        <dbReference type="Proteomes" id="UP000664164"/>
    </source>
</evidence>
<dbReference type="RefSeq" id="WP_207617171.1">
    <property type="nucleotide sequence ID" value="NZ_JAFNLL010000040.1"/>
</dbReference>
<dbReference type="PANTHER" id="PTHR35568:SF1">
    <property type="entry name" value="TRANSCRIPTIONAL REGULATOR DAUR"/>
    <property type="match status" value="1"/>
</dbReference>
<evidence type="ECO:0000256" key="1">
    <source>
        <dbReference type="SAM" id="MobiDB-lite"/>
    </source>
</evidence>
<dbReference type="InterPro" id="IPR013559">
    <property type="entry name" value="YheO"/>
</dbReference>
<comment type="caution">
    <text evidence="4">The sequence shown here is derived from an EMBL/GenBank/DDBJ whole genome shotgun (WGS) entry which is preliminary data.</text>
</comment>
<feature type="compositionally biased region" description="Polar residues" evidence="1">
    <location>
        <begin position="161"/>
        <end position="177"/>
    </location>
</feature>
<dbReference type="AlphaFoldDB" id="A0A939HL54"/>
<proteinExistence type="predicted"/>
<feature type="domain" description="Transcriptional regulator DauR-like HTH" evidence="3">
    <location>
        <begin position="190"/>
        <end position="248"/>
    </location>
</feature>
<name>A0A939HL54_9MICC</name>
<reference evidence="4" key="1">
    <citation type="submission" date="2021-03" db="EMBL/GenBank/DDBJ databases">
        <title>A new species, PO-11, isolated from a karst cave deposit.</title>
        <authorList>
            <person name="Zhaoxiaoyong W."/>
        </authorList>
    </citation>
    <scope>NUCLEOTIDE SEQUENCE</scope>
    <source>
        <strain evidence="4">PO-11</strain>
    </source>
</reference>
<sequence>MLPANVSGLSHDDGAGLAGLAGRLSGLDAETINTVLEVLVEPLQSALPQPVEVVLHDLTRVPNTVRAIAGNVTGRQVGDPPTDFLLEHVAQGRLEHQIGYASSLPDGRQLRCTTILFRDSAGKAAAALCLNSDVSSWLAARAILDGYMVGPGALPRRAPQQAASSSEAGTHRPSSSEYFPRDVEELASFLIRRAIEKTGVPVELMRKEHKVAVVSDLQKAGFFLVKDATETVAAALQVSRFTIYNYLNEIQEVA</sequence>
<dbReference type="Pfam" id="PF08348">
    <property type="entry name" value="PAS_6"/>
    <property type="match status" value="1"/>
</dbReference>
<dbReference type="InterPro" id="IPR039446">
    <property type="entry name" value="DauR-like"/>
</dbReference>
<accession>A0A939HL54</accession>
<dbReference type="EMBL" id="JAFNLL010000040">
    <property type="protein sequence ID" value="MBO1269318.1"/>
    <property type="molecule type" value="Genomic_DNA"/>
</dbReference>
<gene>
    <name evidence="4" type="ORF">J1902_15320</name>
</gene>
<keyword evidence="5" id="KW-1185">Reference proteome</keyword>
<evidence type="ECO:0000313" key="4">
    <source>
        <dbReference type="EMBL" id="MBO1269318.1"/>
    </source>
</evidence>
<feature type="domain" description="YheO-like" evidence="2">
    <location>
        <begin position="37"/>
        <end position="141"/>
    </location>
</feature>
<evidence type="ECO:0000259" key="2">
    <source>
        <dbReference type="Pfam" id="PF08348"/>
    </source>
</evidence>
<dbReference type="Proteomes" id="UP000664164">
    <property type="component" value="Unassembled WGS sequence"/>
</dbReference>
<dbReference type="Pfam" id="PF13309">
    <property type="entry name" value="HTH_22"/>
    <property type="match status" value="1"/>
</dbReference>